<comment type="caution">
    <text evidence="2">The sequence shown here is derived from an EMBL/GenBank/DDBJ whole genome shotgun (WGS) entry which is preliminary data.</text>
</comment>
<reference evidence="3" key="1">
    <citation type="journal article" date="2019" name="Int. J. Syst. Evol. Microbiol.">
        <title>The Global Catalogue of Microorganisms (GCM) 10K type strain sequencing project: providing services to taxonomists for standard genome sequencing and annotation.</title>
        <authorList>
            <consortium name="The Broad Institute Genomics Platform"/>
            <consortium name="The Broad Institute Genome Sequencing Center for Infectious Disease"/>
            <person name="Wu L."/>
            <person name="Ma J."/>
        </authorList>
    </citation>
    <scope>NUCLEOTIDE SEQUENCE [LARGE SCALE GENOMIC DNA]</scope>
    <source>
        <strain evidence="3">CGMCC 1.15461</strain>
    </source>
</reference>
<keyword evidence="1" id="KW-0732">Signal</keyword>
<proteinExistence type="predicted"/>
<protein>
    <recommendedName>
        <fullName evidence="4">Adhesin domain-containing protein</fullName>
    </recommendedName>
</protein>
<accession>A0ABQ1K031</accession>
<evidence type="ECO:0000313" key="2">
    <source>
        <dbReference type="EMBL" id="GGB80888.1"/>
    </source>
</evidence>
<dbReference type="RefSeq" id="WP_188621268.1">
    <property type="nucleotide sequence ID" value="NZ_BMJE01000005.1"/>
</dbReference>
<feature type="signal peptide" evidence="1">
    <location>
        <begin position="1"/>
        <end position="21"/>
    </location>
</feature>
<evidence type="ECO:0008006" key="4">
    <source>
        <dbReference type="Google" id="ProtNLM"/>
    </source>
</evidence>
<feature type="chain" id="PRO_5046966993" description="Adhesin domain-containing protein" evidence="1">
    <location>
        <begin position="22"/>
        <end position="350"/>
    </location>
</feature>
<sequence>MKKIKHNIILLLLLAPLALMANNAPFKYSKQKKINKSFNVSANVNFIASNQYGHIYLTTWDENKVVVDIVITVSSNRESVVERRLNGIDIDFNASHNSVSVETDIDNFSGNAEISVNYTVKIPKKGNLVLENEYGGIILDKIYGTTQISCSYGSVKAKELNSQNNVISLEYCDNNHIEYAKRATIEVEYSSIKLDKAESATIAAEGSGTTIGTIGRLTIASEYGNLKIKSLDVATLDVEYGTLAIENINQGATIVIEYGSLDIKKLSENTKNVVIDSEYSSVKIGYSKDYAFDFNFALEYGELKGKENLSIQRQAIDDYEYYYSGYHKSSGKNKLTISSEYGDIILNRVN</sequence>
<keyword evidence="3" id="KW-1185">Reference proteome</keyword>
<dbReference type="EMBL" id="BMJE01000005">
    <property type="protein sequence ID" value="GGB80888.1"/>
    <property type="molecule type" value="Genomic_DNA"/>
</dbReference>
<name>A0ABQ1K031_9FLAO</name>
<gene>
    <name evidence="2" type="ORF">GCM10007424_21220</name>
</gene>
<evidence type="ECO:0000313" key="3">
    <source>
        <dbReference type="Proteomes" id="UP000615760"/>
    </source>
</evidence>
<evidence type="ECO:0000256" key="1">
    <source>
        <dbReference type="SAM" id="SignalP"/>
    </source>
</evidence>
<dbReference type="Proteomes" id="UP000615760">
    <property type="component" value="Unassembled WGS sequence"/>
</dbReference>
<organism evidence="2 3">
    <name type="scientific">Flavobacterium suaedae</name>
    <dbReference type="NCBI Taxonomy" id="1767027"/>
    <lineage>
        <taxon>Bacteria</taxon>
        <taxon>Pseudomonadati</taxon>
        <taxon>Bacteroidota</taxon>
        <taxon>Flavobacteriia</taxon>
        <taxon>Flavobacteriales</taxon>
        <taxon>Flavobacteriaceae</taxon>
        <taxon>Flavobacterium</taxon>
    </lineage>
</organism>